<dbReference type="Proteomes" id="UP000187203">
    <property type="component" value="Unassembled WGS sequence"/>
</dbReference>
<dbReference type="EMBL" id="AWUE01014604">
    <property type="protein sequence ID" value="OMP02654.1"/>
    <property type="molecule type" value="Genomic_DNA"/>
</dbReference>
<protein>
    <submittedName>
        <fullName evidence="1">Uncharacterized protein</fullName>
    </submittedName>
</protein>
<dbReference type="PANTHER" id="PTHR33103">
    <property type="entry name" value="OS01G0153900 PROTEIN"/>
    <property type="match status" value="1"/>
</dbReference>
<accession>A0A1R3K6H0</accession>
<evidence type="ECO:0000313" key="2">
    <source>
        <dbReference type="Proteomes" id="UP000187203"/>
    </source>
</evidence>
<name>A0A1R3K6H0_9ROSI</name>
<proteinExistence type="predicted"/>
<comment type="caution">
    <text evidence="1">The sequence shown here is derived from an EMBL/GenBank/DDBJ whole genome shotgun (WGS) entry which is preliminary data.</text>
</comment>
<dbReference type="AlphaFoldDB" id="A0A1R3K6H0"/>
<dbReference type="STRING" id="93759.A0A1R3K6H0"/>
<sequence>MADSVRLKLVIDTKENRLLYAEYGLDFAELVAKVLSLPLTIVTGLRSGQNTQCCLGDLYESLDNLHYKLTDSFRSNKDALLSLKHTGCSCMMPYESLLVAKLLQRCNQCEGLIFCNSENKLISARGAFMVMDDLVVKPLLTASVMSLFINSNIKDVAGAIEEREVHFGFNETVLTDLFLIREKVVKSEVTDPPAA</sequence>
<gene>
    <name evidence="1" type="ORF">COLO4_10935</name>
</gene>
<dbReference type="Pfam" id="PF05056">
    <property type="entry name" value="DUF674"/>
    <property type="match status" value="1"/>
</dbReference>
<reference evidence="2" key="1">
    <citation type="submission" date="2013-09" db="EMBL/GenBank/DDBJ databases">
        <title>Corchorus olitorius genome sequencing.</title>
        <authorList>
            <person name="Alam M."/>
            <person name="Haque M.S."/>
            <person name="Islam M.S."/>
            <person name="Emdad E.M."/>
            <person name="Islam M.M."/>
            <person name="Ahmed B."/>
            <person name="Halim A."/>
            <person name="Hossen Q.M.M."/>
            <person name="Hossain M.Z."/>
            <person name="Ahmed R."/>
            <person name="Khan M.M."/>
            <person name="Islam R."/>
            <person name="Rashid M.M."/>
            <person name="Khan S.A."/>
            <person name="Rahman M.S."/>
            <person name="Alam M."/>
            <person name="Yahiya A.S."/>
            <person name="Khan M.S."/>
            <person name="Azam M.S."/>
            <person name="Haque T."/>
            <person name="Lashkar M.Z.H."/>
            <person name="Akhand A.I."/>
            <person name="Morshed G."/>
            <person name="Roy S."/>
            <person name="Uddin K.S."/>
            <person name="Rabeya T."/>
            <person name="Hossain A.S."/>
            <person name="Chowdhury A."/>
            <person name="Snigdha A.R."/>
            <person name="Mortoza M.S."/>
            <person name="Matin S.A."/>
            <person name="Hoque S.M.E."/>
            <person name="Islam M.K."/>
            <person name="Roy D.K."/>
            <person name="Haider R."/>
            <person name="Moosa M.M."/>
            <person name="Elias S.M."/>
            <person name="Hasan A.M."/>
            <person name="Jahan S."/>
            <person name="Shafiuddin M."/>
            <person name="Mahmood N."/>
            <person name="Shommy N.S."/>
        </authorList>
    </citation>
    <scope>NUCLEOTIDE SEQUENCE [LARGE SCALE GENOMIC DNA]</scope>
    <source>
        <strain evidence="2">cv. O-4</strain>
    </source>
</reference>
<keyword evidence="2" id="KW-1185">Reference proteome</keyword>
<dbReference type="PANTHER" id="PTHR33103:SF110">
    <property type="entry name" value="DUF674 FAMILY PROTEIN"/>
    <property type="match status" value="1"/>
</dbReference>
<organism evidence="1 2">
    <name type="scientific">Corchorus olitorius</name>
    <dbReference type="NCBI Taxonomy" id="93759"/>
    <lineage>
        <taxon>Eukaryota</taxon>
        <taxon>Viridiplantae</taxon>
        <taxon>Streptophyta</taxon>
        <taxon>Embryophyta</taxon>
        <taxon>Tracheophyta</taxon>
        <taxon>Spermatophyta</taxon>
        <taxon>Magnoliopsida</taxon>
        <taxon>eudicotyledons</taxon>
        <taxon>Gunneridae</taxon>
        <taxon>Pentapetalae</taxon>
        <taxon>rosids</taxon>
        <taxon>malvids</taxon>
        <taxon>Malvales</taxon>
        <taxon>Malvaceae</taxon>
        <taxon>Grewioideae</taxon>
        <taxon>Apeibeae</taxon>
        <taxon>Corchorus</taxon>
    </lineage>
</organism>
<evidence type="ECO:0000313" key="1">
    <source>
        <dbReference type="EMBL" id="OMP02654.1"/>
    </source>
</evidence>
<dbReference type="InterPro" id="IPR007750">
    <property type="entry name" value="DUF674"/>
</dbReference>